<sequence>MGARVVVGGGGSLRLGLRQGFIQWPLGIASCGLQKRGERRKPVATIDAGHAPVEHTTQQVTSVSFPPIESDDMRFENQ</sequence>
<dbReference type="PROSITE" id="PS51257">
    <property type="entry name" value="PROKAR_LIPOPROTEIN"/>
    <property type="match status" value="1"/>
</dbReference>
<dbReference type="EMBL" id="JAFIMR010000076">
    <property type="protein sequence ID" value="KAI1849538.1"/>
    <property type="molecule type" value="Genomic_DNA"/>
</dbReference>
<dbReference type="AlphaFoldDB" id="A0A9P9W8B2"/>
<evidence type="ECO:0000313" key="1">
    <source>
        <dbReference type="EMBL" id="KAI1849538.1"/>
    </source>
</evidence>
<comment type="caution">
    <text evidence="1">The sequence shown here is derived from an EMBL/GenBank/DDBJ whole genome shotgun (WGS) entry which is preliminary data.</text>
</comment>
<reference evidence="1" key="1">
    <citation type="submission" date="2021-03" db="EMBL/GenBank/DDBJ databases">
        <title>Revisited historic fungal species revealed as producer of novel bioactive compounds through whole genome sequencing and comparative genomics.</title>
        <authorList>
            <person name="Vignolle G.A."/>
            <person name="Hochenegger N."/>
            <person name="Mach R.L."/>
            <person name="Mach-Aigner A.R."/>
            <person name="Javad Rahimi M."/>
            <person name="Salim K.A."/>
            <person name="Chan C.M."/>
            <person name="Lim L.B.L."/>
            <person name="Cai F."/>
            <person name="Druzhinina I.S."/>
            <person name="U'Ren J.M."/>
            <person name="Derntl C."/>
        </authorList>
    </citation>
    <scope>NUCLEOTIDE SEQUENCE</scope>
    <source>
        <strain evidence="1">TUCIM 5799</strain>
    </source>
</reference>
<name>A0A9P9W8B2_9PEZI</name>
<organism evidence="1 2">
    <name type="scientific">Neoarthrinium moseri</name>
    <dbReference type="NCBI Taxonomy" id="1658444"/>
    <lineage>
        <taxon>Eukaryota</taxon>
        <taxon>Fungi</taxon>
        <taxon>Dikarya</taxon>
        <taxon>Ascomycota</taxon>
        <taxon>Pezizomycotina</taxon>
        <taxon>Sordariomycetes</taxon>
        <taxon>Xylariomycetidae</taxon>
        <taxon>Amphisphaeriales</taxon>
        <taxon>Apiosporaceae</taxon>
        <taxon>Neoarthrinium</taxon>
    </lineage>
</organism>
<accession>A0A9P9W8B2</accession>
<protein>
    <submittedName>
        <fullName evidence="1">Uncharacterized protein</fullName>
    </submittedName>
</protein>
<proteinExistence type="predicted"/>
<dbReference type="Proteomes" id="UP000829685">
    <property type="component" value="Unassembled WGS sequence"/>
</dbReference>
<keyword evidence="2" id="KW-1185">Reference proteome</keyword>
<gene>
    <name evidence="1" type="ORF">JX265_013603</name>
</gene>
<evidence type="ECO:0000313" key="2">
    <source>
        <dbReference type="Proteomes" id="UP000829685"/>
    </source>
</evidence>